<evidence type="ECO:0000256" key="5">
    <source>
        <dbReference type="ARBA" id="ARBA00023284"/>
    </source>
</evidence>
<keyword evidence="4" id="KW-0143">Chaperone</keyword>
<keyword evidence="2" id="KW-0862">Zinc</keyword>
<dbReference type="Gene3D" id="3.90.1280.10">
    <property type="entry name" value="HSP33 redox switch-like"/>
    <property type="match status" value="1"/>
</dbReference>
<keyword evidence="3" id="KW-1015">Disulfide bond</keyword>
<dbReference type="EMBL" id="JAAEDH010000027">
    <property type="protein sequence ID" value="MBR0657188.1"/>
    <property type="molecule type" value="Genomic_DNA"/>
</dbReference>
<dbReference type="AlphaFoldDB" id="A0AAF1K184"/>
<dbReference type="InterPro" id="IPR016153">
    <property type="entry name" value="Heat_shock_Hsp33_N"/>
</dbReference>
<proteinExistence type="predicted"/>
<dbReference type="GO" id="GO:0005737">
    <property type="term" value="C:cytoplasm"/>
    <property type="evidence" value="ECO:0007669"/>
    <property type="project" value="InterPro"/>
</dbReference>
<dbReference type="GO" id="GO:0042026">
    <property type="term" value="P:protein refolding"/>
    <property type="evidence" value="ECO:0007669"/>
    <property type="project" value="TreeGrafter"/>
</dbReference>
<dbReference type="GO" id="GO:0051082">
    <property type="term" value="F:unfolded protein binding"/>
    <property type="evidence" value="ECO:0007669"/>
    <property type="project" value="InterPro"/>
</dbReference>
<dbReference type="Gene3D" id="3.55.30.10">
    <property type="entry name" value="Hsp33 domain"/>
    <property type="match status" value="1"/>
</dbReference>
<dbReference type="PIRSF" id="PIRSF005261">
    <property type="entry name" value="Heat_shock_Hsp33"/>
    <property type="match status" value="1"/>
</dbReference>
<keyword evidence="1" id="KW-0963">Cytoplasm</keyword>
<dbReference type="GO" id="GO:0044183">
    <property type="term" value="F:protein folding chaperone"/>
    <property type="evidence" value="ECO:0007669"/>
    <property type="project" value="TreeGrafter"/>
</dbReference>
<reference evidence="6" key="2">
    <citation type="journal article" date="2021" name="Syst. Appl. Microbiol.">
        <title>Roseomonas hellenica sp. nov., isolated from roots of wild-growing Alkanna tinctoria.</title>
        <authorList>
            <person name="Rat A."/>
            <person name="Naranjo H.D."/>
            <person name="Lebbe L."/>
            <person name="Cnockaert M."/>
            <person name="Krigas N."/>
            <person name="Grigoriadou K."/>
            <person name="Maloupa E."/>
            <person name="Willems A."/>
        </authorList>
    </citation>
    <scope>NUCLEOTIDE SEQUENCE</scope>
    <source>
        <strain evidence="6">LMG 28251</strain>
    </source>
</reference>
<evidence type="ECO:0000313" key="7">
    <source>
        <dbReference type="Proteomes" id="UP001196068"/>
    </source>
</evidence>
<gene>
    <name evidence="6" type="ORF">GXW79_19085</name>
</gene>
<protein>
    <submittedName>
        <fullName evidence="6">Hsp33 family molecular chaperone HslO</fullName>
    </submittedName>
</protein>
<name>A0AAF1K184_9PROT</name>
<keyword evidence="7" id="KW-1185">Reference proteome</keyword>
<dbReference type="PANTHER" id="PTHR30111">
    <property type="entry name" value="33 KDA CHAPERONIN"/>
    <property type="match status" value="1"/>
</dbReference>
<dbReference type="InterPro" id="IPR000397">
    <property type="entry name" value="Heat_shock_Hsp33"/>
</dbReference>
<dbReference type="InterPro" id="IPR016154">
    <property type="entry name" value="Heat_shock_Hsp33_C"/>
</dbReference>
<dbReference type="Proteomes" id="UP001196068">
    <property type="component" value="Unassembled WGS sequence"/>
</dbReference>
<comment type="caution">
    <text evidence="6">The sequence shown here is derived from an EMBL/GenBank/DDBJ whole genome shotgun (WGS) entry which is preliminary data.</text>
</comment>
<dbReference type="PANTHER" id="PTHR30111:SF1">
    <property type="entry name" value="33 KDA CHAPERONIN"/>
    <property type="match status" value="1"/>
</dbReference>
<dbReference type="SUPFAM" id="SSF118352">
    <property type="entry name" value="HSP33 redox switch-like"/>
    <property type="match status" value="1"/>
</dbReference>
<keyword evidence="5" id="KW-0676">Redox-active center</keyword>
<evidence type="ECO:0000256" key="4">
    <source>
        <dbReference type="ARBA" id="ARBA00023186"/>
    </source>
</evidence>
<evidence type="ECO:0000256" key="3">
    <source>
        <dbReference type="ARBA" id="ARBA00023157"/>
    </source>
</evidence>
<evidence type="ECO:0000256" key="1">
    <source>
        <dbReference type="ARBA" id="ARBA00022490"/>
    </source>
</evidence>
<organism evidence="6 7">
    <name type="scientific">Plastoroseomonas arctica</name>
    <dbReference type="NCBI Taxonomy" id="1509237"/>
    <lineage>
        <taxon>Bacteria</taxon>
        <taxon>Pseudomonadati</taxon>
        <taxon>Pseudomonadota</taxon>
        <taxon>Alphaproteobacteria</taxon>
        <taxon>Acetobacterales</taxon>
        <taxon>Acetobacteraceae</taxon>
        <taxon>Plastoroseomonas</taxon>
    </lineage>
</organism>
<evidence type="ECO:0000256" key="2">
    <source>
        <dbReference type="ARBA" id="ARBA00022833"/>
    </source>
</evidence>
<sequence>MGVFCEPITKVRADLPDPTLPSATPDFLNHDRAPVPDIVVARGLVPFRLRDRPVRGRLVRLGPLAHALLTRHENSREVTTLLGQALALTAGLAAALKFRGSFSLQAKGDGPVTMLLVDCTDSGALRGYARADAERLATLDDAEAGAMLGKGYLAFTCDQGPDMDRYQGIVPIEGSTLAAMSDTYFRTSEQLRTHVHLAAAETPAGWRAAAFIMEHVASDGGIAAPEDAEEAWRTALALAGTLSDAELLDDALTPERLLHRLFHAEGLVVDQARALSYGCRCSRAKLSGVLEGFAPEDLDHMAEEGTITMTCEFCNVDFRFDRDEMRKANQ</sequence>
<dbReference type="SUPFAM" id="SSF64397">
    <property type="entry name" value="Hsp33 domain"/>
    <property type="match status" value="1"/>
</dbReference>
<dbReference type="Pfam" id="PF01430">
    <property type="entry name" value="HSP33"/>
    <property type="match status" value="1"/>
</dbReference>
<reference evidence="6" key="1">
    <citation type="submission" date="2020-01" db="EMBL/GenBank/DDBJ databases">
        <authorList>
            <person name="Rat A."/>
        </authorList>
    </citation>
    <scope>NUCLEOTIDE SEQUENCE</scope>
    <source>
        <strain evidence="6">LMG 28251</strain>
    </source>
</reference>
<evidence type="ECO:0000313" key="6">
    <source>
        <dbReference type="EMBL" id="MBR0657188.1"/>
    </source>
</evidence>
<dbReference type="CDD" id="cd00498">
    <property type="entry name" value="Hsp33"/>
    <property type="match status" value="1"/>
</dbReference>
<accession>A0AAF1K184</accession>